<organism evidence="3 4">
    <name type="scientific">Gulosibacter molinativorax</name>
    <dbReference type="NCBI Taxonomy" id="256821"/>
    <lineage>
        <taxon>Bacteria</taxon>
        <taxon>Bacillati</taxon>
        <taxon>Actinomycetota</taxon>
        <taxon>Actinomycetes</taxon>
        <taxon>Micrococcales</taxon>
        <taxon>Microbacteriaceae</taxon>
        <taxon>Gulosibacter</taxon>
    </lineage>
</organism>
<evidence type="ECO:0000259" key="2">
    <source>
        <dbReference type="SMART" id="SM00481"/>
    </source>
</evidence>
<dbReference type="InterPro" id="IPR016195">
    <property type="entry name" value="Pol/histidinol_Pase-like"/>
</dbReference>
<dbReference type="CDD" id="cd07438">
    <property type="entry name" value="PHP_HisPPase_AMP"/>
    <property type="match status" value="1"/>
</dbReference>
<dbReference type="SUPFAM" id="SSF89550">
    <property type="entry name" value="PHP domain-like"/>
    <property type="match status" value="1"/>
</dbReference>
<dbReference type="Proteomes" id="UP001170379">
    <property type="component" value="Unassembled WGS sequence"/>
</dbReference>
<sequence length="285" mass="31268">MTGFPADLPIDLHTHSNVSDGTEPPATVMRAAADAGLGTIALTDHDTLDGWDEAASAAVDLGLTFIPGLEFSTQVERASVHMLGYLVDPENRPLCDTMTRVRESRLTRAERMVERIGMDFPISWEDVLDESEAGATIGRPHIADALVRRGIVSDRNEAFAGILHWQGGYYQPHHAPHPVQAIRLIKDAGGVAVLAHPGSRGRGGLRDGMFPQLVEAGLDGVEIYHRENDEENRALLHRYARKYDLIITGSSDYHGDGKPNRLGENSTEPEQLQRILDRATDTQAR</sequence>
<evidence type="ECO:0000313" key="3">
    <source>
        <dbReference type="EMBL" id="MDJ1370576.1"/>
    </source>
</evidence>
<feature type="compositionally biased region" description="Basic and acidic residues" evidence="1">
    <location>
        <begin position="275"/>
        <end position="285"/>
    </location>
</feature>
<evidence type="ECO:0000256" key="1">
    <source>
        <dbReference type="SAM" id="MobiDB-lite"/>
    </source>
</evidence>
<comment type="caution">
    <text evidence="3">The sequence shown here is derived from an EMBL/GenBank/DDBJ whole genome shotgun (WGS) entry which is preliminary data.</text>
</comment>
<reference evidence="3" key="1">
    <citation type="submission" date="2018-03" db="EMBL/GenBank/DDBJ databases">
        <authorList>
            <person name="Nunes O.C."/>
            <person name="Lopes A.R."/>
            <person name="Froufe H."/>
            <person name="Munoz-Merida A."/>
            <person name="Barroso C."/>
            <person name="Egas C."/>
        </authorList>
    </citation>
    <scope>NUCLEOTIDE SEQUENCE</scope>
    <source>
        <strain evidence="3">ON4</strain>
    </source>
</reference>
<dbReference type="PANTHER" id="PTHR42924:SF3">
    <property type="entry name" value="POLYMERASE_HISTIDINOL PHOSPHATASE N-TERMINAL DOMAIN-CONTAINING PROTEIN"/>
    <property type="match status" value="1"/>
</dbReference>
<name>A0ABT7C7D0_9MICO</name>
<dbReference type="PANTHER" id="PTHR42924">
    <property type="entry name" value="EXONUCLEASE"/>
    <property type="match status" value="1"/>
</dbReference>
<protein>
    <submittedName>
        <fullName evidence="3">PHP domain-containing protein</fullName>
    </submittedName>
</protein>
<dbReference type="Gene3D" id="3.20.20.140">
    <property type="entry name" value="Metal-dependent hydrolases"/>
    <property type="match status" value="1"/>
</dbReference>
<dbReference type="EMBL" id="PXVD01000005">
    <property type="protein sequence ID" value="MDJ1370576.1"/>
    <property type="molecule type" value="Genomic_DNA"/>
</dbReference>
<keyword evidence="4" id="KW-1185">Reference proteome</keyword>
<feature type="domain" description="Polymerase/histidinol phosphatase N-terminal" evidence="2">
    <location>
        <begin position="10"/>
        <end position="75"/>
    </location>
</feature>
<evidence type="ECO:0000313" key="4">
    <source>
        <dbReference type="Proteomes" id="UP001170379"/>
    </source>
</evidence>
<dbReference type="SMART" id="SM00481">
    <property type="entry name" value="POLIIIAc"/>
    <property type="match status" value="1"/>
</dbReference>
<reference evidence="3" key="2">
    <citation type="journal article" date="2022" name="Sci. Rep.">
        <title>In silico prediction of the enzymes involved in the degradation of the herbicide molinate by Gulosibacter molinativorax ON4T.</title>
        <authorList>
            <person name="Lopes A.R."/>
            <person name="Bunin E."/>
            <person name="Viana A.T."/>
            <person name="Froufe H."/>
            <person name="Munoz-Merida A."/>
            <person name="Pinho D."/>
            <person name="Figueiredo J."/>
            <person name="Barroso C."/>
            <person name="Vaz-Moreira I."/>
            <person name="Bellanger X."/>
            <person name="Egas C."/>
            <person name="Nunes O.C."/>
        </authorList>
    </citation>
    <scope>NUCLEOTIDE SEQUENCE</scope>
    <source>
        <strain evidence="3">ON4</strain>
    </source>
</reference>
<accession>A0ABT7C7D0</accession>
<dbReference type="Pfam" id="PF02811">
    <property type="entry name" value="PHP"/>
    <property type="match status" value="1"/>
</dbReference>
<dbReference type="InterPro" id="IPR052018">
    <property type="entry name" value="PHP_domain"/>
</dbReference>
<dbReference type="InterPro" id="IPR004013">
    <property type="entry name" value="PHP_dom"/>
</dbReference>
<proteinExistence type="predicted"/>
<feature type="region of interest" description="Disordered" evidence="1">
    <location>
        <begin position="250"/>
        <end position="285"/>
    </location>
</feature>
<gene>
    <name evidence="3" type="ORF">C7K25_04210</name>
</gene>
<dbReference type="InterPro" id="IPR003141">
    <property type="entry name" value="Pol/His_phosphatase_N"/>
</dbReference>
<dbReference type="RefSeq" id="WP_026936149.1">
    <property type="nucleotide sequence ID" value="NZ_CP028426.1"/>
</dbReference>
<dbReference type="Gene3D" id="1.10.150.650">
    <property type="match status" value="1"/>
</dbReference>